<gene>
    <name evidence="2" type="ORF">NQ314_009855</name>
</gene>
<accession>A0AAV8XWQ2</accession>
<protein>
    <submittedName>
        <fullName evidence="2">Uncharacterized protein</fullName>
    </submittedName>
</protein>
<name>A0AAV8XWQ2_9CUCU</name>
<sequence>MSRLLGNRILCLFFGLCGVSMNSVSAAKPNLDIVHQWSQLEFDYQSDYDRQADIDMGVFIPGQPAPIDTDVYYSRK</sequence>
<feature type="signal peptide" evidence="1">
    <location>
        <begin position="1"/>
        <end position="26"/>
    </location>
</feature>
<reference evidence="2" key="1">
    <citation type="journal article" date="2023" name="Insect Mol. Biol.">
        <title>Genome sequencing provides insights into the evolution of gene families encoding plant cell wall-degrading enzymes in longhorned beetles.</title>
        <authorList>
            <person name="Shin N.R."/>
            <person name="Okamura Y."/>
            <person name="Kirsch R."/>
            <person name="Pauchet Y."/>
        </authorList>
    </citation>
    <scope>NUCLEOTIDE SEQUENCE</scope>
    <source>
        <strain evidence="2">RBIC_L_NR</strain>
    </source>
</reference>
<keyword evidence="3" id="KW-1185">Reference proteome</keyword>
<evidence type="ECO:0000313" key="2">
    <source>
        <dbReference type="EMBL" id="KAJ8942943.1"/>
    </source>
</evidence>
<comment type="caution">
    <text evidence="2">The sequence shown here is derived from an EMBL/GenBank/DDBJ whole genome shotgun (WGS) entry which is preliminary data.</text>
</comment>
<keyword evidence="1" id="KW-0732">Signal</keyword>
<dbReference type="EMBL" id="JANEYF010002730">
    <property type="protein sequence ID" value="KAJ8942943.1"/>
    <property type="molecule type" value="Genomic_DNA"/>
</dbReference>
<proteinExistence type="predicted"/>
<dbReference type="Proteomes" id="UP001162156">
    <property type="component" value="Unassembled WGS sequence"/>
</dbReference>
<evidence type="ECO:0000313" key="3">
    <source>
        <dbReference type="Proteomes" id="UP001162156"/>
    </source>
</evidence>
<organism evidence="2 3">
    <name type="scientific">Rhamnusium bicolor</name>
    <dbReference type="NCBI Taxonomy" id="1586634"/>
    <lineage>
        <taxon>Eukaryota</taxon>
        <taxon>Metazoa</taxon>
        <taxon>Ecdysozoa</taxon>
        <taxon>Arthropoda</taxon>
        <taxon>Hexapoda</taxon>
        <taxon>Insecta</taxon>
        <taxon>Pterygota</taxon>
        <taxon>Neoptera</taxon>
        <taxon>Endopterygota</taxon>
        <taxon>Coleoptera</taxon>
        <taxon>Polyphaga</taxon>
        <taxon>Cucujiformia</taxon>
        <taxon>Chrysomeloidea</taxon>
        <taxon>Cerambycidae</taxon>
        <taxon>Lepturinae</taxon>
        <taxon>Rhagiini</taxon>
        <taxon>Rhamnusium</taxon>
    </lineage>
</organism>
<evidence type="ECO:0000256" key="1">
    <source>
        <dbReference type="SAM" id="SignalP"/>
    </source>
</evidence>
<dbReference type="AlphaFoldDB" id="A0AAV8XWQ2"/>
<feature type="chain" id="PRO_5043832660" evidence="1">
    <location>
        <begin position="27"/>
        <end position="76"/>
    </location>
</feature>